<keyword evidence="2" id="KW-1185">Reference proteome</keyword>
<dbReference type="GO" id="GO:0005634">
    <property type="term" value="C:nucleus"/>
    <property type="evidence" value="ECO:0007669"/>
    <property type="project" value="TreeGrafter"/>
</dbReference>
<dbReference type="SUPFAM" id="SSF47954">
    <property type="entry name" value="Cyclin-like"/>
    <property type="match status" value="1"/>
</dbReference>
<name>A0AAD7MTY9_9AGAR</name>
<dbReference type="InterPro" id="IPR013922">
    <property type="entry name" value="Cyclin_PHO80-like"/>
</dbReference>
<reference evidence="1" key="1">
    <citation type="submission" date="2023-03" db="EMBL/GenBank/DDBJ databases">
        <title>Massive genome expansion in bonnet fungi (Mycena s.s.) driven by repeated elements and novel gene families across ecological guilds.</title>
        <authorList>
            <consortium name="Lawrence Berkeley National Laboratory"/>
            <person name="Harder C.B."/>
            <person name="Miyauchi S."/>
            <person name="Viragh M."/>
            <person name="Kuo A."/>
            <person name="Thoen E."/>
            <person name="Andreopoulos B."/>
            <person name="Lu D."/>
            <person name="Skrede I."/>
            <person name="Drula E."/>
            <person name="Henrissat B."/>
            <person name="Morin E."/>
            <person name="Kohler A."/>
            <person name="Barry K."/>
            <person name="LaButti K."/>
            <person name="Morin E."/>
            <person name="Salamov A."/>
            <person name="Lipzen A."/>
            <person name="Mereny Z."/>
            <person name="Hegedus B."/>
            <person name="Baldrian P."/>
            <person name="Stursova M."/>
            <person name="Weitz H."/>
            <person name="Taylor A."/>
            <person name="Grigoriev I.V."/>
            <person name="Nagy L.G."/>
            <person name="Martin F."/>
            <person name="Kauserud H."/>
        </authorList>
    </citation>
    <scope>NUCLEOTIDE SEQUENCE</scope>
    <source>
        <strain evidence="1">CBHHK182m</strain>
    </source>
</reference>
<dbReference type="GO" id="GO:0019901">
    <property type="term" value="F:protein kinase binding"/>
    <property type="evidence" value="ECO:0007669"/>
    <property type="project" value="InterPro"/>
</dbReference>
<dbReference type="InterPro" id="IPR036915">
    <property type="entry name" value="Cyclin-like_sf"/>
</dbReference>
<dbReference type="CDD" id="cd20557">
    <property type="entry name" value="CYCLIN_ScPCL1-like"/>
    <property type="match status" value="1"/>
</dbReference>
<protein>
    <submittedName>
        <fullName evidence="1">Uncharacterized protein</fullName>
    </submittedName>
</protein>
<dbReference type="EMBL" id="JARKIB010000158">
    <property type="protein sequence ID" value="KAJ7730556.1"/>
    <property type="molecule type" value="Genomic_DNA"/>
</dbReference>
<dbReference type="AlphaFoldDB" id="A0AAD7MTY9"/>
<dbReference type="PANTHER" id="PTHR15615">
    <property type="match status" value="1"/>
</dbReference>
<dbReference type="GO" id="GO:0000307">
    <property type="term" value="C:cyclin-dependent protein kinase holoenzyme complex"/>
    <property type="evidence" value="ECO:0007669"/>
    <property type="project" value="TreeGrafter"/>
</dbReference>
<dbReference type="Gene3D" id="1.10.472.10">
    <property type="entry name" value="Cyclin-like"/>
    <property type="match status" value="1"/>
</dbReference>
<evidence type="ECO:0000313" key="1">
    <source>
        <dbReference type="EMBL" id="KAJ7730556.1"/>
    </source>
</evidence>
<comment type="caution">
    <text evidence="1">The sequence shown here is derived from an EMBL/GenBank/DDBJ whole genome shotgun (WGS) entry which is preliminary data.</text>
</comment>
<dbReference type="PANTHER" id="PTHR15615:SF36">
    <property type="entry name" value="PHO85 CYCLIN-5"/>
    <property type="match status" value="1"/>
</dbReference>
<dbReference type="Pfam" id="PF08613">
    <property type="entry name" value="Cyclin"/>
    <property type="match status" value="1"/>
</dbReference>
<dbReference type="Proteomes" id="UP001215598">
    <property type="component" value="Unassembled WGS sequence"/>
</dbReference>
<proteinExistence type="predicted"/>
<organism evidence="1 2">
    <name type="scientific">Mycena metata</name>
    <dbReference type="NCBI Taxonomy" id="1033252"/>
    <lineage>
        <taxon>Eukaryota</taxon>
        <taxon>Fungi</taxon>
        <taxon>Dikarya</taxon>
        <taxon>Basidiomycota</taxon>
        <taxon>Agaricomycotina</taxon>
        <taxon>Agaricomycetes</taxon>
        <taxon>Agaricomycetidae</taxon>
        <taxon>Agaricales</taxon>
        <taxon>Marasmiineae</taxon>
        <taxon>Mycenaceae</taxon>
        <taxon>Mycena</taxon>
    </lineage>
</organism>
<sequence length="55" mass="6412">CPRRVFLASLMLARKFLYDQGYSNLAWAKISGFPVHELGRCERALGDALDWRLWI</sequence>
<feature type="non-terminal residue" evidence="1">
    <location>
        <position position="1"/>
    </location>
</feature>
<evidence type="ECO:0000313" key="2">
    <source>
        <dbReference type="Proteomes" id="UP001215598"/>
    </source>
</evidence>
<accession>A0AAD7MTY9</accession>
<gene>
    <name evidence="1" type="ORF">B0H16DRAFT_1278728</name>
</gene>
<feature type="non-terminal residue" evidence="1">
    <location>
        <position position="55"/>
    </location>
</feature>
<dbReference type="GO" id="GO:0016538">
    <property type="term" value="F:cyclin-dependent protein serine/threonine kinase regulator activity"/>
    <property type="evidence" value="ECO:0007669"/>
    <property type="project" value="TreeGrafter"/>
</dbReference>